<feature type="binding site" evidence="14">
    <location>
        <position position="312"/>
    </location>
    <ligand>
        <name>FAD</name>
        <dbReference type="ChEBI" id="CHEBI:57692"/>
    </ligand>
</feature>
<comment type="caution">
    <text evidence="17">The sequence shown here is derived from an EMBL/GenBank/DDBJ whole genome shotgun (WGS) entry which is preliminary data.</text>
</comment>
<dbReference type="FunFam" id="3.50.50.60:FF:000008">
    <property type="entry name" value="Soluble pyridine nucleotide transhydrogenase"/>
    <property type="match status" value="1"/>
</dbReference>
<dbReference type="PANTHER" id="PTHR22912:SF93">
    <property type="entry name" value="SOLUBLE PYRIDINE NUCLEOTIDE TRANSHYDROGENASE"/>
    <property type="match status" value="1"/>
</dbReference>
<feature type="binding site" evidence="14">
    <location>
        <position position="55"/>
    </location>
    <ligand>
        <name>FAD</name>
        <dbReference type="ChEBI" id="CHEBI:57692"/>
    </ligand>
</feature>
<evidence type="ECO:0000313" key="18">
    <source>
        <dbReference type="Proteomes" id="UP000287766"/>
    </source>
</evidence>
<dbReference type="InterPro" id="IPR004099">
    <property type="entry name" value="Pyr_nucl-diS_OxRdtase_dimer"/>
</dbReference>
<comment type="cofactor">
    <cofactor evidence="13 14">
        <name>FAD</name>
        <dbReference type="ChEBI" id="CHEBI:57692"/>
    </cofactor>
    <text evidence="13 14">Binds 1 FAD per subunit.</text>
</comment>
<dbReference type="GO" id="GO:0006739">
    <property type="term" value="P:NADP+ metabolic process"/>
    <property type="evidence" value="ECO:0007669"/>
    <property type="project" value="UniProtKB-UniRule"/>
</dbReference>
<keyword evidence="8 13" id="KW-0274">FAD</keyword>
<evidence type="ECO:0000256" key="3">
    <source>
        <dbReference type="ARBA" id="ARBA00007532"/>
    </source>
</evidence>
<evidence type="ECO:0000256" key="8">
    <source>
        <dbReference type="ARBA" id="ARBA00022827"/>
    </source>
</evidence>
<evidence type="ECO:0000256" key="13">
    <source>
        <dbReference type="HAMAP-Rule" id="MF_00247"/>
    </source>
</evidence>
<dbReference type="FunFam" id="3.30.390.30:FF:000002">
    <property type="entry name" value="Soluble pyridine nucleotide transhydrogenase"/>
    <property type="match status" value="1"/>
</dbReference>
<evidence type="ECO:0000259" key="15">
    <source>
        <dbReference type="Pfam" id="PF02852"/>
    </source>
</evidence>
<dbReference type="Pfam" id="PF02852">
    <property type="entry name" value="Pyr_redox_dim"/>
    <property type="match status" value="1"/>
</dbReference>
<dbReference type="GO" id="GO:0005829">
    <property type="term" value="C:cytosol"/>
    <property type="evidence" value="ECO:0007669"/>
    <property type="project" value="TreeGrafter"/>
</dbReference>
<keyword evidence="7 13" id="KW-0285">Flavoprotein</keyword>
<dbReference type="GO" id="GO:0050660">
    <property type="term" value="F:flavin adenine dinucleotide binding"/>
    <property type="evidence" value="ECO:0007669"/>
    <property type="project" value="TreeGrafter"/>
</dbReference>
<dbReference type="PANTHER" id="PTHR22912">
    <property type="entry name" value="DISULFIDE OXIDOREDUCTASE"/>
    <property type="match status" value="1"/>
</dbReference>
<dbReference type="Proteomes" id="UP000287766">
    <property type="component" value="Unassembled WGS sequence"/>
</dbReference>
<dbReference type="SUPFAM" id="SSF55424">
    <property type="entry name" value="FAD/NAD-linked reductases, dimerisation (C-terminal) domain"/>
    <property type="match status" value="1"/>
</dbReference>
<dbReference type="RefSeq" id="WP_169930608.1">
    <property type="nucleotide sequence ID" value="NZ_PIPR01000001.1"/>
</dbReference>
<keyword evidence="6 13" id="KW-0963">Cytoplasm</keyword>
<dbReference type="InterPro" id="IPR016156">
    <property type="entry name" value="FAD/NAD-linked_Rdtase_dimer_sf"/>
</dbReference>
<dbReference type="PRINTS" id="PR00411">
    <property type="entry name" value="PNDRDTASEI"/>
</dbReference>
<gene>
    <name evidence="13" type="primary">sthA</name>
    <name evidence="17" type="ORF">CWE22_06955</name>
</gene>
<dbReference type="InterPro" id="IPR023753">
    <property type="entry name" value="FAD/NAD-binding_dom"/>
</dbReference>
<evidence type="ECO:0000256" key="12">
    <source>
        <dbReference type="ARBA" id="ARBA00031183"/>
    </source>
</evidence>
<feature type="domain" description="FAD/NAD(P)-binding" evidence="16">
    <location>
        <begin position="8"/>
        <end position="327"/>
    </location>
</feature>
<evidence type="ECO:0000256" key="11">
    <source>
        <dbReference type="ARBA" id="ARBA00023027"/>
    </source>
</evidence>
<dbReference type="PIRSF" id="PIRSF000350">
    <property type="entry name" value="Mercury_reductase_MerA"/>
    <property type="match status" value="1"/>
</dbReference>
<dbReference type="InterPro" id="IPR036188">
    <property type="entry name" value="FAD/NAD-bd_sf"/>
</dbReference>
<dbReference type="Pfam" id="PF07992">
    <property type="entry name" value="Pyr_redox_2"/>
    <property type="match status" value="1"/>
</dbReference>
<feature type="binding site" evidence="14">
    <location>
        <begin position="184"/>
        <end position="191"/>
    </location>
    <ligand>
        <name>NAD(+)</name>
        <dbReference type="ChEBI" id="CHEBI:57540"/>
    </ligand>
</feature>
<proteinExistence type="inferred from homology"/>
<evidence type="ECO:0000256" key="14">
    <source>
        <dbReference type="PIRSR" id="PIRSR000350-3"/>
    </source>
</evidence>
<evidence type="ECO:0000256" key="4">
    <source>
        <dbReference type="ARBA" id="ARBA00012772"/>
    </source>
</evidence>
<evidence type="ECO:0000256" key="10">
    <source>
        <dbReference type="ARBA" id="ARBA00023002"/>
    </source>
</evidence>
<dbReference type="EC" id="1.6.1.1" evidence="4 13"/>
<name>A0A7Z6ZVA8_9GAMM</name>
<evidence type="ECO:0000256" key="2">
    <source>
        <dbReference type="ARBA" id="ARBA00004496"/>
    </source>
</evidence>
<comment type="function">
    <text evidence="1 13">Conversion of NADPH, generated by peripheral catabolic pathways, to NADH, which can enter the respiratory chain for energy generation.</text>
</comment>
<feature type="binding site" evidence="14">
    <location>
        <position position="271"/>
    </location>
    <ligand>
        <name>NAD(+)</name>
        <dbReference type="ChEBI" id="CHEBI:57540"/>
    </ligand>
</feature>
<organism evidence="17 18">
    <name type="scientific">Pseudidiomarina aestuarii</name>
    <dbReference type="NCBI Taxonomy" id="624146"/>
    <lineage>
        <taxon>Bacteria</taxon>
        <taxon>Pseudomonadati</taxon>
        <taxon>Pseudomonadota</taxon>
        <taxon>Gammaproteobacteria</taxon>
        <taxon>Alteromonadales</taxon>
        <taxon>Idiomarinaceae</taxon>
        <taxon>Pseudidiomarina</taxon>
    </lineage>
</organism>
<keyword evidence="10 13" id="KW-0560">Oxidoreductase</keyword>
<dbReference type="GO" id="GO:0006103">
    <property type="term" value="P:2-oxoglutarate metabolic process"/>
    <property type="evidence" value="ECO:0007669"/>
    <property type="project" value="TreeGrafter"/>
</dbReference>
<comment type="catalytic activity">
    <reaction evidence="13">
        <text>NAD(+) + NADPH = NADH + NADP(+)</text>
        <dbReference type="Rhea" id="RHEA:11692"/>
        <dbReference type="ChEBI" id="CHEBI:57540"/>
        <dbReference type="ChEBI" id="CHEBI:57783"/>
        <dbReference type="ChEBI" id="CHEBI:57945"/>
        <dbReference type="ChEBI" id="CHEBI:58349"/>
        <dbReference type="EC" id="1.6.1.1"/>
    </reaction>
</comment>
<evidence type="ECO:0000313" key="17">
    <source>
        <dbReference type="EMBL" id="RUO41881.1"/>
    </source>
</evidence>
<evidence type="ECO:0000256" key="1">
    <source>
        <dbReference type="ARBA" id="ARBA00002842"/>
    </source>
</evidence>
<keyword evidence="18" id="KW-1185">Reference proteome</keyword>
<evidence type="ECO:0000256" key="7">
    <source>
        <dbReference type="ARBA" id="ARBA00022630"/>
    </source>
</evidence>
<evidence type="ECO:0000256" key="5">
    <source>
        <dbReference type="ARBA" id="ARBA00016603"/>
    </source>
</evidence>
<reference evidence="18" key="1">
    <citation type="journal article" date="2018" name="Front. Microbiol.">
        <title>Genome-Based Analysis Reveals the Taxonomy and Diversity of the Family Idiomarinaceae.</title>
        <authorList>
            <person name="Liu Y."/>
            <person name="Lai Q."/>
            <person name="Shao Z."/>
        </authorList>
    </citation>
    <scope>NUCLEOTIDE SEQUENCE [LARGE SCALE GENOMIC DNA]</scope>
    <source>
        <strain evidence="18">KYW314</strain>
    </source>
</reference>
<keyword evidence="14" id="KW-0547">Nucleotide-binding</keyword>
<dbReference type="Gene3D" id="3.50.50.60">
    <property type="entry name" value="FAD/NAD(P)-binding domain"/>
    <property type="match status" value="2"/>
</dbReference>
<evidence type="ECO:0000256" key="9">
    <source>
        <dbReference type="ARBA" id="ARBA00022857"/>
    </source>
</evidence>
<accession>A0A7Z6ZVA8</accession>
<dbReference type="HAMAP" id="MF_00247">
    <property type="entry name" value="SthA"/>
    <property type="match status" value="1"/>
</dbReference>
<protein>
    <recommendedName>
        <fullName evidence="5 13">Soluble pyridine nucleotide transhydrogenase</fullName>
        <shortName evidence="13">STH</shortName>
        <ecNumber evidence="4 13">1.6.1.1</ecNumber>
    </recommendedName>
    <alternativeName>
        <fullName evidence="12 13">NAD(P)(+) transhydrogenase [B-specific]</fullName>
    </alternativeName>
</protein>
<comment type="subcellular location">
    <subcellularLocation>
        <location evidence="2 13">Cytoplasm</location>
    </subcellularLocation>
</comment>
<dbReference type="AlphaFoldDB" id="A0A7Z6ZVA8"/>
<dbReference type="NCBIfam" id="NF003585">
    <property type="entry name" value="PRK05249.1"/>
    <property type="match status" value="1"/>
</dbReference>
<keyword evidence="9 13" id="KW-0521">NADP</keyword>
<sequence length="467" mass="51425">MTKTQRQYDAVVIGSGPGGEGAAMQLAKNGRKVLMIEKHQSIGGGCTHWGTIPSKALRHSVSRLIEYNTNPLFSGERVQRGLTFAEILKHAQGVIRKQVQLRSGFYQRNGVDVVHGTASFVNAHELQIKQADGTLEFVTTEQVVIASGSRPYHPKDVDFTHERIYDSDTVLDLKHEPKSIIIYGAGVVGCEYASIFRGLGVKVDLVNTRDRLLSFLDAEISDALSYHLRNSGVVIRHNEEYASIKGTDDGVVLMTESGKRIVADCLLFANGRSGNIEELAVDKVGLEPNYRGQLEVSKHYQTSVDTIYAVGDIIGYPSLASAAYDQGRICATAMLHGDCEQRLISDIPTGIYTIPEISSVGKTEEELTAQKVPYEVGRAQFKHLARAQISNMLVGNLKILFHRDTKEVLGIHCFGERAAEIIHIGQAIMEQKGDGNTIEYFVNTTFNYPTMAEAYRVAALNGLNRVR</sequence>
<dbReference type="EMBL" id="PIPR01000001">
    <property type="protein sequence ID" value="RUO41881.1"/>
    <property type="molecule type" value="Genomic_DNA"/>
</dbReference>
<dbReference type="SUPFAM" id="SSF51905">
    <property type="entry name" value="FAD/NAD(P)-binding domain"/>
    <property type="match status" value="1"/>
</dbReference>
<dbReference type="InterPro" id="IPR001100">
    <property type="entry name" value="Pyr_nuc-diS_OxRdtase"/>
</dbReference>
<comment type="similarity">
    <text evidence="3 13">Belongs to the class-I pyridine nucleotide-disulfide oxidoreductase family.</text>
</comment>
<feature type="binding site" evidence="13">
    <location>
        <begin position="37"/>
        <end position="46"/>
    </location>
    <ligand>
        <name>FAD</name>
        <dbReference type="ChEBI" id="CHEBI:57692"/>
    </ligand>
</feature>
<evidence type="ECO:0000259" key="16">
    <source>
        <dbReference type="Pfam" id="PF07992"/>
    </source>
</evidence>
<evidence type="ECO:0000256" key="6">
    <source>
        <dbReference type="ARBA" id="ARBA00022490"/>
    </source>
</evidence>
<dbReference type="InterPro" id="IPR050151">
    <property type="entry name" value="Class-I_Pyr_Nuc-Dis_Oxidored"/>
</dbReference>
<dbReference type="Gene3D" id="3.30.390.30">
    <property type="match status" value="1"/>
</dbReference>
<dbReference type="InterPro" id="IPR022962">
    <property type="entry name" value="STH_gammaproteobact"/>
</dbReference>
<dbReference type="GO" id="GO:0004148">
    <property type="term" value="F:dihydrolipoyl dehydrogenase (NADH) activity"/>
    <property type="evidence" value="ECO:0007669"/>
    <property type="project" value="TreeGrafter"/>
</dbReference>
<feature type="domain" description="Pyridine nucleotide-disulphide oxidoreductase dimerisation" evidence="15">
    <location>
        <begin position="347"/>
        <end position="458"/>
    </location>
</feature>
<keyword evidence="11 13" id="KW-0520">NAD</keyword>
<dbReference type="GO" id="GO:0003957">
    <property type="term" value="F:NAD(P)+ transhydrogenase (Si-specific) activity"/>
    <property type="evidence" value="ECO:0007669"/>
    <property type="project" value="UniProtKB-UniRule"/>
</dbReference>
<dbReference type="PRINTS" id="PR00368">
    <property type="entry name" value="FADPNR"/>
</dbReference>